<gene>
    <name evidence="1" type="ORF">KSF_067860</name>
</gene>
<accession>A0A8J3IMI4</accession>
<sequence length="63" mass="7343">MFHPKHRRTFGSYTLSVKLICACHTNRSFYINKETVEGSYEEERSAHTACLARGTGDYRDRDE</sequence>
<comment type="caution">
    <text evidence="1">The sequence shown here is derived from an EMBL/GenBank/DDBJ whole genome shotgun (WGS) entry which is preliminary data.</text>
</comment>
<name>A0A8J3IMI4_9CHLR</name>
<proteinExistence type="predicted"/>
<keyword evidence="2" id="KW-1185">Reference proteome</keyword>
<dbReference type="EMBL" id="BNJK01000001">
    <property type="protein sequence ID" value="GHO96738.1"/>
    <property type="molecule type" value="Genomic_DNA"/>
</dbReference>
<protein>
    <submittedName>
        <fullName evidence="1">Uncharacterized protein</fullName>
    </submittedName>
</protein>
<dbReference type="AlphaFoldDB" id="A0A8J3IMI4"/>
<organism evidence="1 2">
    <name type="scientific">Reticulibacter mediterranei</name>
    <dbReference type="NCBI Taxonomy" id="2778369"/>
    <lineage>
        <taxon>Bacteria</taxon>
        <taxon>Bacillati</taxon>
        <taxon>Chloroflexota</taxon>
        <taxon>Ktedonobacteria</taxon>
        <taxon>Ktedonobacterales</taxon>
        <taxon>Reticulibacteraceae</taxon>
        <taxon>Reticulibacter</taxon>
    </lineage>
</organism>
<dbReference type="Proteomes" id="UP000597444">
    <property type="component" value="Unassembled WGS sequence"/>
</dbReference>
<evidence type="ECO:0000313" key="1">
    <source>
        <dbReference type="EMBL" id="GHO96738.1"/>
    </source>
</evidence>
<evidence type="ECO:0000313" key="2">
    <source>
        <dbReference type="Proteomes" id="UP000597444"/>
    </source>
</evidence>
<reference evidence="1" key="1">
    <citation type="submission" date="2020-10" db="EMBL/GenBank/DDBJ databases">
        <title>Taxonomic study of unclassified bacteria belonging to the class Ktedonobacteria.</title>
        <authorList>
            <person name="Yabe S."/>
            <person name="Wang C.M."/>
            <person name="Zheng Y."/>
            <person name="Sakai Y."/>
            <person name="Cavaletti L."/>
            <person name="Monciardini P."/>
            <person name="Donadio S."/>
        </authorList>
    </citation>
    <scope>NUCLEOTIDE SEQUENCE</scope>
    <source>
        <strain evidence="1">ID150040</strain>
    </source>
</reference>